<evidence type="ECO:0000313" key="2">
    <source>
        <dbReference type="Proteomes" id="UP000789366"/>
    </source>
</evidence>
<sequence length="270" mass="30335">MAQSQLNLSFEGIPKDFNYSYLYFPKRRYKTLTLMSTKKLHIKNIKKKTPPRPPNKFFLFKNAFMLEYKRQYQKRFEKLSMPNLCKYTQELWKNAPEEVKTTYAKLAGIPHRKGKSVNDQEDSFMSKNMSTFSSTTLLEEQLLSPLVNSLSTIEDSQTTISPVATPPIISSTTTSPIINSLTTPFDGSPIINSLTTPFDGSPLINSLTTPFDGSPLISSLEGQTFFIINSPTTPSDGSPLISSLEGQTFFQSSEEFGFPSNETQFTLPSD</sequence>
<protein>
    <submittedName>
        <fullName evidence="1">14019_t:CDS:1</fullName>
    </submittedName>
</protein>
<proteinExistence type="predicted"/>
<evidence type="ECO:0000313" key="1">
    <source>
        <dbReference type="EMBL" id="CAG8619684.1"/>
    </source>
</evidence>
<organism evidence="1 2">
    <name type="scientific">Cetraspora pellucida</name>
    <dbReference type="NCBI Taxonomy" id="1433469"/>
    <lineage>
        <taxon>Eukaryota</taxon>
        <taxon>Fungi</taxon>
        <taxon>Fungi incertae sedis</taxon>
        <taxon>Mucoromycota</taxon>
        <taxon>Glomeromycotina</taxon>
        <taxon>Glomeromycetes</taxon>
        <taxon>Diversisporales</taxon>
        <taxon>Gigasporaceae</taxon>
        <taxon>Cetraspora</taxon>
    </lineage>
</organism>
<feature type="non-terminal residue" evidence="1">
    <location>
        <position position="270"/>
    </location>
</feature>
<comment type="caution">
    <text evidence="1">The sequence shown here is derived from an EMBL/GenBank/DDBJ whole genome shotgun (WGS) entry which is preliminary data.</text>
</comment>
<accession>A0ACA9N082</accession>
<gene>
    <name evidence="1" type="ORF">SPELUC_LOCUS7818</name>
</gene>
<reference evidence="1" key="1">
    <citation type="submission" date="2021-06" db="EMBL/GenBank/DDBJ databases">
        <authorList>
            <person name="Kallberg Y."/>
            <person name="Tangrot J."/>
            <person name="Rosling A."/>
        </authorList>
    </citation>
    <scope>NUCLEOTIDE SEQUENCE</scope>
    <source>
        <strain evidence="1">28 12/20/2015</strain>
    </source>
</reference>
<name>A0ACA9N082_9GLOM</name>
<keyword evidence="2" id="KW-1185">Reference proteome</keyword>
<dbReference type="Proteomes" id="UP000789366">
    <property type="component" value="Unassembled WGS sequence"/>
</dbReference>
<dbReference type="EMBL" id="CAJVPW010010841">
    <property type="protein sequence ID" value="CAG8619684.1"/>
    <property type="molecule type" value="Genomic_DNA"/>
</dbReference>